<keyword evidence="3" id="KW-1185">Reference proteome</keyword>
<evidence type="ECO:0000313" key="1">
    <source>
        <dbReference type="EMBL" id="MEI2453303.1"/>
    </source>
</evidence>
<reference evidence="1 3" key="1">
    <citation type="submission" date="2024-02" db="EMBL/GenBank/DDBJ databases">
        <title>Lysobacter Genome Sequencing and Mining.</title>
        <authorList>
            <person name="Bierman J."/>
            <person name="Walker M.C."/>
        </authorList>
    </citation>
    <scope>NUCLEOTIDE SEQUENCE [LARGE SCALE GENOMIC DNA]</scope>
    <source>
        <strain evidence="1 3">PB6250</strain>
    </source>
</reference>
<protein>
    <submittedName>
        <fullName evidence="2">Uncharacterized protein</fullName>
    </submittedName>
</protein>
<evidence type="ECO:0000313" key="3">
    <source>
        <dbReference type="Proteomes" id="UP001387215"/>
    </source>
</evidence>
<accession>A0AAU8MU90</accession>
<dbReference type="RefSeq" id="WP_186442485.1">
    <property type="nucleotide sequence ID" value="NZ_CP159925.1"/>
</dbReference>
<dbReference type="Proteomes" id="UP001387215">
    <property type="component" value="Unassembled WGS sequence"/>
</dbReference>
<dbReference type="EMBL" id="CP159925">
    <property type="protein sequence ID" value="XCO76689.1"/>
    <property type="molecule type" value="Genomic_DNA"/>
</dbReference>
<organism evidence="2">
    <name type="scientific">Lysobacter firmicutimachus</name>
    <dbReference type="NCBI Taxonomy" id="1792846"/>
    <lineage>
        <taxon>Bacteria</taxon>
        <taxon>Pseudomonadati</taxon>
        <taxon>Pseudomonadota</taxon>
        <taxon>Gammaproteobacteria</taxon>
        <taxon>Lysobacterales</taxon>
        <taxon>Lysobacteraceae</taxon>
        <taxon>Lysobacter</taxon>
    </lineage>
</organism>
<reference evidence="2" key="2">
    <citation type="submission" date="2024-06" db="EMBL/GenBank/DDBJ databases">
        <authorList>
            <person name="Li S."/>
        </authorList>
    </citation>
    <scope>NUCLEOTIDE SEQUENCE</scope>
    <source>
        <strain evidence="2">SR10</strain>
    </source>
</reference>
<name>A0AAU8MU90_9GAMM</name>
<dbReference type="EMBL" id="JBANDL010000002">
    <property type="protein sequence ID" value="MEI2453303.1"/>
    <property type="molecule type" value="Genomic_DNA"/>
</dbReference>
<evidence type="ECO:0000313" key="2">
    <source>
        <dbReference type="EMBL" id="XCO76689.1"/>
    </source>
</evidence>
<gene>
    <name evidence="2" type="ORF">ABU614_07880</name>
    <name evidence="1" type="ORF">V2J18_01280</name>
</gene>
<dbReference type="AlphaFoldDB" id="A0AAU8MU90"/>
<sequence length="50" mass="5359">MKMKKSKPAPTTASKQRQAVPALAIGELRKQAASGASFVPATCRRIYCIP</sequence>
<proteinExistence type="predicted"/>